<feature type="transmembrane region" description="Helical" evidence="1">
    <location>
        <begin position="60"/>
        <end position="77"/>
    </location>
</feature>
<proteinExistence type="predicted"/>
<keyword evidence="3" id="KW-1185">Reference proteome</keyword>
<organism evidence="2 3">
    <name type="scientific">Altericroceibacterium spongiae</name>
    <dbReference type="NCBI Taxonomy" id="2320269"/>
    <lineage>
        <taxon>Bacteria</taxon>
        <taxon>Pseudomonadati</taxon>
        <taxon>Pseudomonadota</taxon>
        <taxon>Alphaproteobacteria</taxon>
        <taxon>Sphingomonadales</taxon>
        <taxon>Erythrobacteraceae</taxon>
        <taxon>Altericroceibacterium</taxon>
    </lineage>
</organism>
<evidence type="ECO:0000313" key="2">
    <source>
        <dbReference type="EMBL" id="RKF17730.1"/>
    </source>
</evidence>
<keyword evidence="1" id="KW-0812">Transmembrane</keyword>
<feature type="transmembrane region" description="Helical" evidence="1">
    <location>
        <begin position="36"/>
        <end position="53"/>
    </location>
</feature>
<evidence type="ECO:0000313" key="3">
    <source>
        <dbReference type="Proteomes" id="UP000284395"/>
    </source>
</evidence>
<dbReference type="EMBL" id="RAPF01000012">
    <property type="protein sequence ID" value="RKF17730.1"/>
    <property type="molecule type" value="Genomic_DNA"/>
</dbReference>
<name>A0A420EAN6_9SPHN</name>
<accession>A0A420EAN6</accession>
<gene>
    <name evidence="2" type="ORF">D6851_15850</name>
</gene>
<sequence length="142" mass="15683">MPGEYLNDETSGRIFLLFWPAATAYFTYFLDASLPLVLAAMGIVLFPVFNTFFTVHTKWPATILSLLAISVFVVLGLREQLVWYGWLDLGVILLGYGGILALNLRRADALPFLPALLCGIILILSNLPERFHEGLSPIGNLA</sequence>
<evidence type="ECO:0000256" key="1">
    <source>
        <dbReference type="SAM" id="Phobius"/>
    </source>
</evidence>
<protein>
    <submittedName>
        <fullName evidence="2">Uncharacterized protein</fullName>
    </submittedName>
</protein>
<dbReference type="Proteomes" id="UP000284395">
    <property type="component" value="Unassembled WGS sequence"/>
</dbReference>
<feature type="transmembrane region" description="Helical" evidence="1">
    <location>
        <begin position="83"/>
        <end position="102"/>
    </location>
</feature>
<feature type="transmembrane region" description="Helical" evidence="1">
    <location>
        <begin position="12"/>
        <end position="30"/>
    </location>
</feature>
<comment type="caution">
    <text evidence="2">The sequence shown here is derived from an EMBL/GenBank/DDBJ whole genome shotgun (WGS) entry which is preliminary data.</text>
</comment>
<reference evidence="2 3" key="1">
    <citation type="submission" date="2018-09" db="EMBL/GenBank/DDBJ databases">
        <title>Altererythrobacter spongiae sp. nov., isolated from a marine sponge.</title>
        <authorList>
            <person name="Zhuang L."/>
            <person name="Luo L."/>
        </authorList>
    </citation>
    <scope>NUCLEOTIDE SEQUENCE [LARGE SCALE GENOMIC DNA]</scope>
    <source>
        <strain evidence="2 3">HN-Y73</strain>
    </source>
</reference>
<feature type="transmembrane region" description="Helical" evidence="1">
    <location>
        <begin position="109"/>
        <end position="127"/>
    </location>
</feature>
<dbReference type="RefSeq" id="WP_120325883.1">
    <property type="nucleotide sequence ID" value="NZ_RAPF01000012.1"/>
</dbReference>
<dbReference type="AlphaFoldDB" id="A0A420EAN6"/>
<keyword evidence="1" id="KW-0472">Membrane</keyword>
<keyword evidence="1" id="KW-1133">Transmembrane helix</keyword>